<accession>A0A1X7V9T1</accession>
<dbReference type="EnsemblMetazoa" id="Aqu2.1.36743_001">
    <property type="protein sequence ID" value="Aqu2.1.36743_001"/>
    <property type="gene ID" value="Aqu2.1.36743"/>
</dbReference>
<dbReference type="AlphaFoldDB" id="A0A1X7V9T1"/>
<organism evidence="1">
    <name type="scientific">Amphimedon queenslandica</name>
    <name type="common">Sponge</name>
    <dbReference type="NCBI Taxonomy" id="400682"/>
    <lineage>
        <taxon>Eukaryota</taxon>
        <taxon>Metazoa</taxon>
        <taxon>Porifera</taxon>
        <taxon>Demospongiae</taxon>
        <taxon>Heteroscleromorpha</taxon>
        <taxon>Haplosclerida</taxon>
        <taxon>Niphatidae</taxon>
        <taxon>Amphimedon</taxon>
    </lineage>
</organism>
<dbReference type="InParanoid" id="A0A1X7V9T1"/>
<proteinExistence type="predicted"/>
<sequence>FHFQICHVKIQEAYIIVCVLLNKNIGILKRVSSVKPAQDLMILLEYSRVLLDHD</sequence>
<reference evidence="1" key="1">
    <citation type="submission" date="2017-05" db="UniProtKB">
        <authorList>
            <consortium name="EnsemblMetazoa"/>
        </authorList>
    </citation>
    <scope>IDENTIFICATION</scope>
</reference>
<evidence type="ECO:0000313" key="1">
    <source>
        <dbReference type="EnsemblMetazoa" id="Aqu2.1.36743_001"/>
    </source>
</evidence>
<name>A0A1X7V9T1_AMPQE</name>
<protein>
    <submittedName>
        <fullName evidence="1">Uncharacterized protein</fullName>
    </submittedName>
</protein>